<dbReference type="PANTHER" id="PTHR22589:SF104">
    <property type="entry name" value="CHOLINE_CARNITINE ACYLTRANSFERASE DOMAIN-CONTAINING PROTEIN"/>
    <property type="match status" value="1"/>
</dbReference>
<accession>A0A3P6RBZ0</accession>
<dbReference type="GO" id="GO:0004095">
    <property type="term" value="F:carnitine O-palmitoyltransferase activity"/>
    <property type="evidence" value="ECO:0007669"/>
    <property type="project" value="TreeGrafter"/>
</dbReference>
<feature type="domain" description="Choline/carnitine acyltransferase" evidence="2">
    <location>
        <begin position="1"/>
        <end position="163"/>
    </location>
</feature>
<reference evidence="3 4" key="1">
    <citation type="submission" date="2018-11" db="EMBL/GenBank/DDBJ databases">
        <authorList>
            <consortium name="Pathogen Informatics"/>
        </authorList>
    </citation>
    <scope>NUCLEOTIDE SEQUENCE [LARGE SCALE GENOMIC DNA]</scope>
</reference>
<dbReference type="Proteomes" id="UP000271889">
    <property type="component" value="Unassembled WGS sequence"/>
</dbReference>
<evidence type="ECO:0000259" key="2">
    <source>
        <dbReference type="Pfam" id="PF00755"/>
    </source>
</evidence>
<dbReference type="GO" id="GO:0006631">
    <property type="term" value="P:fatty acid metabolic process"/>
    <property type="evidence" value="ECO:0007669"/>
    <property type="project" value="TreeGrafter"/>
</dbReference>
<dbReference type="OrthoDB" id="240216at2759"/>
<evidence type="ECO:0000256" key="1">
    <source>
        <dbReference type="ARBA" id="ARBA00005232"/>
    </source>
</evidence>
<gene>
    <name evidence="3" type="ORF">CGOC_LOCUS1962</name>
</gene>
<protein>
    <recommendedName>
        <fullName evidence="2">Choline/carnitine acyltransferase domain-containing protein</fullName>
    </recommendedName>
</protein>
<dbReference type="PANTHER" id="PTHR22589">
    <property type="entry name" value="CARNITINE O-ACYLTRANSFERASE"/>
    <property type="match status" value="1"/>
</dbReference>
<dbReference type="GO" id="GO:0009437">
    <property type="term" value="P:carnitine metabolic process"/>
    <property type="evidence" value="ECO:0007669"/>
    <property type="project" value="TreeGrafter"/>
</dbReference>
<dbReference type="InterPro" id="IPR000542">
    <property type="entry name" value="Carn_acyl_trans"/>
</dbReference>
<organism evidence="3 4">
    <name type="scientific">Cylicostephanus goldi</name>
    <name type="common">Nematode worm</name>
    <dbReference type="NCBI Taxonomy" id="71465"/>
    <lineage>
        <taxon>Eukaryota</taxon>
        <taxon>Metazoa</taxon>
        <taxon>Ecdysozoa</taxon>
        <taxon>Nematoda</taxon>
        <taxon>Chromadorea</taxon>
        <taxon>Rhabditida</taxon>
        <taxon>Rhabditina</taxon>
        <taxon>Rhabditomorpha</taxon>
        <taxon>Strongyloidea</taxon>
        <taxon>Strongylidae</taxon>
        <taxon>Cylicostephanus</taxon>
    </lineage>
</organism>
<dbReference type="EMBL" id="UYRV01004100">
    <property type="protein sequence ID" value="VDK51105.1"/>
    <property type="molecule type" value="Genomic_DNA"/>
</dbReference>
<dbReference type="AlphaFoldDB" id="A0A3P6RBZ0"/>
<dbReference type="GO" id="GO:0005739">
    <property type="term" value="C:mitochondrion"/>
    <property type="evidence" value="ECO:0007669"/>
    <property type="project" value="TreeGrafter"/>
</dbReference>
<dbReference type="Gene3D" id="3.30.559.10">
    <property type="entry name" value="Chloramphenicol acetyltransferase-like domain"/>
    <property type="match status" value="1"/>
</dbReference>
<name>A0A3P6RBZ0_CYLGO</name>
<proteinExistence type="inferred from homology"/>
<sequence>MRLYRDGRTETVRSCSTESCDFVRSMLDKNENVRIELVQKSFGFQCPDFQDQNRMKLLRRACDRHQAYYRNAMAGHGVDRHLFAMYVVSKYYSISSPFLENYSKKLNNERELFWPAGAFACPEGSNYGICYTVGTTGDLLSFHVTSWKSLKHTDARRFRNTLVECLREMKQMIENALK</sequence>
<evidence type="ECO:0000313" key="4">
    <source>
        <dbReference type="Proteomes" id="UP000271889"/>
    </source>
</evidence>
<comment type="similarity">
    <text evidence="1">Belongs to the carnitine/choline acetyltransferase family.</text>
</comment>
<dbReference type="InterPro" id="IPR023213">
    <property type="entry name" value="CAT-like_dom_sf"/>
</dbReference>
<dbReference type="SUPFAM" id="SSF52777">
    <property type="entry name" value="CoA-dependent acyltransferases"/>
    <property type="match status" value="1"/>
</dbReference>
<dbReference type="Pfam" id="PF00755">
    <property type="entry name" value="Carn_acyltransf"/>
    <property type="match status" value="1"/>
</dbReference>
<dbReference type="InterPro" id="IPR039551">
    <property type="entry name" value="Cho/carn_acyl_trans"/>
</dbReference>
<keyword evidence="4" id="KW-1185">Reference proteome</keyword>
<evidence type="ECO:0000313" key="3">
    <source>
        <dbReference type="EMBL" id="VDK51105.1"/>
    </source>
</evidence>